<dbReference type="AlphaFoldDB" id="A0A1I7WGG7"/>
<sequence length="98" mass="11047">MLMSLPRELSCRNLTAPDIGMHLGNYAMADSHHDLVLIQKPNYLNRFSLEGQTANAAEELRDGYKIVNDTYGYLREPFFAGCNRIPSGQMIPGKKTEE</sequence>
<accession>A0A1I7WGG7</accession>
<name>A0A1I7WGG7_HETBA</name>
<keyword evidence="1" id="KW-1185">Reference proteome</keyword>
<evidence type="ECO:0000313" key="2">
    <source>
        <dbReference type="WBParaSite" id="Hba_04025"/>
    </source>
</evidence>
<reference evidence="2" key="1">
    <citation type="submission" date="2016-11" db="UniProtKB">
        <authorList>
            <consortium name="WormBaseParasite"/>
        </authorList>
    </citation>
    <scope>IDENTIFICATION</scope>
</reference>
<protein>
    <submittedName>
        <fullName evidence="2">Site-specific DNA-methyltransferase (adenine-specific)</fullName>
    </submittedName>
</protein>
<dbReference type="WBParaSite" id="Hba_04025">
    <property type="protein sequence ID" value="Hba_04025"/>
    <property type="gene ID" value="Hba_04025"/>
</dbReference>
<evidence type="ECO:0000313" key="1">
    <source>
        <dbReference type="Proteomes" id="UP000095283"/>
    </source>
</evidence>
<proteinExistence type="predicted"/>
<dbReference type="Proteomes" id="UP000095283">
    <property type="component" value="Unplaced"/>
</dbReference>
<organism evidence="1 2">
    <name type="scientific">Heterorhabditis bacteriophora</name>
    <name type="common">Entomopathogenic nematode worm</name>
    <dbReference type="NCBI Taxonomy" id="37862"/>
    <lineage>
        <taxon>Eukaryota</taxon>
        <taxon>Metazoa</taxon>
        <taxon>Ecdysozoa</taxon>
        <taxon>Nematoda</taxon>
        <taxon>Chromadorea</taxon>
        <taxon>Rhabditida</taxon>
        <taxon>Rhabditina</taxon>
        <taxon>Rhabditomorpha</taxon>
        <taxon>Strongyloidea</taxon>
        <taxon>Heterorhabditidae</taxon>
        <taxon>Heterorhabditis</taxon>
    </lineage>
</organism>